<dbReference type="Gene3D" id="3.40.910.10">
    <property type="entry name" value="Deoxyhypusine synthase"/>
    <property type="match status" value="1"/>
</dbReference>
<accession>A0ABV2ALI8</accession>
<dbReference type="InterPro" id="IPR036982">
    <property type="entry name" value="Deoxyhypusine_synthase_sf"/>
</dbReference>
<dbReference type="SUPFAM" id="SSF52467">
    <property type="entry name" value="DHS-like NAD/FAD-binding domain"/>
    <property type="match status" value="1"/>
</dbReference>
<dbReference type="PANTHER" id="PTHR11703">
    <property type="entry name" value="DEOXYHYPUSINE SYNTHASE"/>
    <property type="match status" value="1"/>
</dbReference>
<sequence>MADKNSTIPKKASEAVLVECSPMPEGHPEVKGYAFDGDFDSEAFFRSFKTTGFQATNLGLAAETINKMIKWRPTQKTTETKENQKCTIFLGYTSNMISSGIRESLVYLVKHRKIDVIVTTGGGIEEDLIKCLAPHYIGDFNLDGKKLREKGHNRIGNLLVPNENYCKFEDWIVPIIHRMQDEQDQNGVVWTPSKVIDRLGKEIDDERSVCYWAFK</sequence>
<dbReference type="EMBL" id="JBDODL010000624">
    <property type="protein sequence ID" value="MES1920349.1"/>
    <property type="molecule type" value="Genomic_DNA"/>
</dbReference>
<evidence type="ECO:0000256" key="2">
    <source>
        <dbReference type="ARBA" id="ARBA00023027"/>
    </source>
</evidence>
<dbReference type="InterPro" id="IPR002773">
    <property type="entry name" value="Deoxyhypusine_synthase"/>
</dbReference>
<evidence type="ECO:0000256" key="1">
    <source>
        <dbReference type="ARBA" id="ARBA00009892"/>
    </source>
</evidence>
<gene>
    <name evidence="3" type="ORF">MHBO_002028</name>
</gene>
<dbReference type="PANTHER" id="PTHR11703:SF0">
    <property type="entry name" value="DEOXYHYPUSINE SYNTHASE"/>
    <property type="match status" value="1"/>
</dbReference>
<evidence type="ECO:0000313" key="4">
    <source>
        <dbReference type="Proteomes" id="UP001439008"/>
    </source>
</evidence>
<organism evidence="3 4">
    <name type="scientific">Bonamia ostreae</name>
    <dbReference type="NCBI Taxonomy" id="126728"/>
    <lineage>
        <taxon>Eukaryota</taxon>
        <taxon>Sar</taxon>
        <taxon>Rhizaria</taxon>
        <taxon>Endomyxa</taxon>
        <taxon>Ascetosporea</taxon>
        <taxon>Haplosporida</taxon>
        <taxon>Bonamia</taxon>
    </lineage>
</organism>
<protein>
    <recommendedName>
        <fullName evidence="5">Deoxyhypusine synthase</fullName>
    </recommendedName>
</protein>
<dbReference type="InterPro" id="IPR029035">
    <property type="entry name" value="DHS-like_NAD/FAD-binding_dom"/>
</dbReference>
<reference evidence="3 4" key="1">
    <citation type="journal article" date="2024" name="BMC Biol.">
        <title>Comparative genomics of Ascetosporea gives new insight into the evolutionary basis for animal parasitism in Rhizaria.</title>
        <authorList>
            <person name="Hiltunen Thoren M."/>
            <person name="Onut-Brannstrom I."/>
            <person name="Alfjorden A."/>
            <person name="Peckova H."/>
            <person name="Swords F."/>
            <person name="Hooper C."/>
            <person name="Holzer A.S."/>
            <person name="Bass D."/>
            <person name="Burki F."/>
        </authorList>
    </citation>
    <scope>NUCLEOTIDE SEQUENCE [LARGE SCALE GENOMIC DNA]</scope>
    <source>
        <strain evidence="3">20-A016</strain>
    </source>
</reference>
<evidence type="ECO:0008006" key="5">
    <source>
        <dbReference type="Google" id="ProtNLM"/>
    </source>
</evidence>
<comment type="similarity">
    <text evidence="1">Belongs to the deoxyhypusine synthase family.</text>
</comment>
<keyword evidence="4" id="KW-1185">Reference proteome</keyword>
<proteinExistence type="inferred from homology"/>
<dbReference type="Proteomes" id="UP001439008">
    <property type="component" value="Unassembled WGS sequence"/>
</dbReference>
<feature type="non-terminal residue" evidence="3">
    <location>
        <position position="215"/>
    </location>
</feature>
<dbReference type="Pfam" id="PF01916">
    <property type="entry name" value="DS"/>
    <property type="match status" value="1"/>
</dbReference>
<name>A0ABV2ALI8_9EUKA</name>
<evidence type="ECO:0000313" key="3">
    <source>
        <dbReference type="EMBL" id="MES1920349.1"/>
    </source>
</evidence>
<comment type="caution">
    <text evidence="3">The sequence shown here is derived from an EMBL/GenBank/DDBJ whole genome shotgun (WGS) entry which is preliminary data.</text>
</comment>
<keyword evidence="2" id="KW-0520">NAD</keyword>